<name>A0A2K8Z843_9BACT</name>
<feature type="transmembrane region" description="Helical" evidence="1">
    <location>
        <begin position="78"/>
        <end position="98"/>
    </location>
</feature>
<protein>
    <submittedName>
        <fullName evidence="2">Uncharacterized protein</fullName>
    </submittedName>
</protein>
<keyword evidence="1" id="KW-0472">Membrane</keyword>
<dbReference type="Proteomes" id="UP000232883">
    <property type="component" value="Chromosome"/>
</dbReference>
<keyword evidence="3" id="KW-1185">Reference proteome</keyword>
<dbReference type="AlphaFoldDB" id="A0A2K8Z843"/>
<feature type="transmembrane region" description="Helical" evidence="1">
    <location>
        <begin position="147"/>
        <end position="166"/>
    </location>
</feature>
<reference evidence="2 3" key="1">
    <citation type="submission" date="2017-11" db="EMBL/GenBank/DDBJ databases">
        <title>Taxonomic description and genome sequences of Spirosoma HA7 sp. nov., isolated from pollen microhabitat of Corylus avellana.</title>
        <authorList>
            <person name="Ambika Manirajan B."/>
            <person name="Suarez C."/>
            <person name="Ratering S."/>
            <person name="Geissler-Plaum R."/>
            <person name="Cardinale M."/>
            <person name="Sylvia S."/>
        </authorList>
    </citation>
    <scope>NUCLEOTIDE SEQUENCE [LARGE SCALE GENOMIC DNA]</scope>
    <source>
        <strain evidence="2 3">HA7</strain>
    </source>
</reference>
<proteinExistence type="predicted"/>
<feature type="transmembrane region" description="Helical" evidence="1">
    <location>
        <begin position="110"/>
        <end position="127"/>
    </location>
</feature>
<gene>
    <name evidence="2" type="ORF">CWM47_31760</name>
</gene>
<dbReference type="OrthoDB" id="950819at2"/>
<evidence type="ECO:0000313" key="3">
    <source>
        <dbReference type="Proteomes" id="UP000232883"/>
    </source>
</evidence>
<feature type="transmembrane region" description="Helical" evidence="1">
    <location>
        <begin position="34"/>
        <end position="58"/>
    </location>
</feature>
<organism evidence="2 3">
    <name type="scientific">Spirosoma pollinicola</name>
    <dbReference type="NCBI Taxonomy" id="2057025"/>
    <lineage>
        <taxon>Bacteria</taxon>
        <taxon>Pseudomonadati</taxon>
        <taxon>Bacteroidota</taxon>
        <taxon>Cytophagia</taxon>
        <taxon>Cytophagales</taxon>
        <taxon>Cytophagaceae</taxon>
        <taxon>Spirosoma</taxon>
    </lineage>
</organism>
<keyword evidence="1" id="KW-1133">Transmembrane helix</keyword>
<dbReference type="KEGG" id="spir:CWM47_31760"/>
<evidence type="ECO:0000313" key="2">
    <source>
        <dbReference type="EMBL" id="AUD06024.1"/>
    </source>
</evidence>
<evidence type="ECO:0000256" key="1">
    <source>
        <dbReference type="SAM" id="Phobius"/>
    </source>
</evidence>
<sequence length="177" mass="20086">MDIFRINERIDRLTTNLEQRYPFFTDLTQPIARIVLVTLPVAVADLYSKIFSFCWSVIEPLHLFASGTETEYSLGYLLLFVPVMCLISISLILPSCWAIRNLDLTDKNSVIDLIGALIILMILGWGLPMANQEMLKALTVITADRATVLSAVCYVSVALTFAFCYWPRQLRVRKSFV</sequence>
<dbReference type="RefSeq" id="WP_100992575.1">
    <property type="nucleotide sequence ID" value="NZ_CP025096.1"/>
</dbReference>
<dbReference type="EMBL" id="CP025096">
    <property type="protein sequence ID" value="AUD06024.1"/>
    <property type="molecule type" value="Genomic_DNA"/>
</dbReference>
<keyword evidence="1" id="KW-0812">Transmembrane</keyword>
<accession>A0A2K8Z843</accession>